<comment type="subcellular location">
    <subcellularLocation>
        <location evidence="1 15">Cytoplasm</location>
    </subcellularLocation>
</comment>
<dbReference type="EC" id="6.1.1.20" evidence="15"/>
<dbReference type="InterPro" id="IPR005146">
    <property type="entry name" value="B3/B4_tRNA-bd"/>
</dbReference>
<dbReference type="SUPFAM" id="SSF50249">
    <property type="entry name" value="Nucleic acid-binding proteins"/>
    <property type="match status" value="1"/>
</dbReference>
<evidence type="ECO:0000256" key="4">
    <source>
        <dbReference type="ARBA" id="ARBA00022490"/>
    </source>
</evidence>
<dbReference type="InterPro" id="IPR045060">
    <property type="entry name" value="Phe-tRNA-ligase_IIc_bsu"/>
</dbReference>
<evidence type="ECO:0000256" key="14">
    <source>
        <dbReference type="ARBA" id="ARBA00049255"/>
    </source>
</evidence>
<dbReference type="GO" id="GO:0006432">
    <property type="term" value="P:phenylalanyl-tRNA aminoacylation"/>
    <property type="evidence" value="ECO:0007669"/>
    <property type="project" value="UniProtKB-UniRule"/>
</dbReference>
<feature type="binding site" evidence="15">
    <location>
        <position position="454"/>
    </location>
    <ligand>
        <name>Mg(2+)</name>
        <dbReference type="ChEBI" id="CHEBI:18420"/>
        <note>shared with alpha subunit</note>
    </ligand>
</feature>
<keyword evidence="13 15" id="KW-0030">Aminoacyl-tRNA synthetase</keyword>
<geneLocation type="plasmid" evidence="19">
    <name>2</name>
</geneLocation>
<keyword evidence="10 15" id="KW-0460">Magnesium</keyword>
<feature type="domain" description="TRNA-binding" evidence="17">
    <location>
        <begin position="39"/>
        <end position="154"/>
    </location>
</feature>
<dbReference type="NCBIfam" id="NF001882">
    <property type="entry name" value="PRK00629.5-4"/>
    <property type="match status" value="1"/>
</dbReference>
<dbReference type="Gene3D" id="2.40.50.140">
    <property type="entry name" value="Nucleic acid-binding proteins"/>
    <property type="match status" value="1"/>
</dbReference>
<dbReference type="GO" id="GO:0005524">
    <property type="term" value="F:ATP binding"/>
    <property type="evidence" value="ECO:0007669"/>
    <property type="project" value="UniProtKB-UniRule"/>
</dbReference>
<dbReference type="Pfam" id="PF03484">
    <property type="entry name" value="B5"/>
    <property type="match status" value="1"/>
</dbReference>
<dbReference type="AlphaFoldDB" id="A0A448ZZ89"/>
<dbReference type="PROSITE" id="PS50886">
    <property type="entry name" value="TRBD"/>
    <property type="match status" value="1"/>
</dbReference>
<keyword evidence="9 15" id="KW-0067">ATP-binding</keyword>
<evidence type="ECO:0000256" key="5">
    <source>
        <dbReference type="ARBA" id="ARBA00022555"/>
    </source>
</evidence>
<dbReference type="NCBIfam" id="TIGR00472">
    <property type="entry name" value="pheT_bact"/>
    <property type="match status" value="1"/>
</dbReference>
<keyword evidence="4 15" id="KW-0963">Cytoplasm</keyword>
<dbReference type="PANTHER" id="PTHR10947:SF0">
    <property type="entry name" value="PHENYLALANINE--TRNA LIGASE BETA SUBUNIT"/>
    <property type="match status" value="1"/>
</dbReference>
<keyword evidence="8 15" id="KW-0547">Nucleotide-binding</keyword>
<evidence type="ECO:0000256" key="11">
    <source>
        <dbReference type="ARBA" id="ARBA00022884"/>
    </source>
</evidence>
<dbReference type="SUPFAM" id="SSF46955">
    <property type="entry name" value="Putative DNA-binding domain"/>
    <property type="match status" value="1"/>
</dbReference>
<dbReference type="RefSeq" id="WP_024544362.1">
    <property type="nucleotide sequence ID" value="NZ_LR214938.2"/>
</dbReference>
<dbReference type="InterPro" id="IPR009061">
    <property type="entry name" value="DNA-bd_dom_put_sf"/>
</dbReference>
<dbReference type="InterPro" id="IPR045864">
    <property type="entry name" value="aa-tRNA-synth_II/BPL/LPL"/>
</dbReference>
<dbReference type="InterPro" id="IPR012340">
    <property type="entry name" value="NA-bd_OB-fold"/>
</dbReference>
<keyword evidence="19" id="KW-0614">Plasmid</keyword>
<evidence type="ECO:0000256" key="16">
    <source>
        <dbReference type="PROSITE-ProRule" id="PRU00209"/>
    </source>
</evidence>
<dbReference type="InterPro" id="IPR005147">
    <property type="entry name" value="tRNA_synthase_B5-dom"/>
</dbReference>
<dbReference type="SUPFAM" id="SSF55681">
    <property type="entry name" value="Class II aaRS and biotin synthetases"/>
    <property type="match status" value="1"/>
</dbReference>
<proteinExistence type="inferred from homology"/>
<evidence type="ECO:0000313" key="19">
    <source>
        <dbReference type="EMBL" id="VEU56543.1"/>
    </source>
</evidence>
<dbReference type="CDD" id="cd02796">
    <property type="entry name" value="tRNA_bind_bactPheRS"/>
    <property type="match status" value="1"/>
</dbReference>
<evidence type="ECO:0000256" key="13">
    <source>
        <dbReference type="ARBA" id="ARBA00023146"/>
    </source>
</evidence>
<evidence type="ECO:0000256" key="1">
    <source>
        <dbReference type="ARBA" id="ARBA00004496"/>
    </source>
</evidence>
<dbReference type="EMBL" id="LR214939">
    <property type="protein sequence ID" value="VEU56543.1"/>
    <property type="molecule type" value="Genomic_DNA"/>
</dbReference>
<dbReference type="SUPFAM" id="SSF56037">
    <property type="entry name" value="PheT/TilS domain"/>
    <property type="match status" value="1"/>
</dbReference>
<evidence type="ECO:0000256" key="8">
    <source>
        <dbReference type="ARBA" id="ARBA00022741"/>
    </source>
</evidence>
<comment type="catalytic activity">
    <reaction evidence="14 15">
        <text>tRNA(Phe) + L-phenylalanine + ATP = L-phenylalanyl-tRNA(Phe) + AMP + diphosphate + H(+)</text>
        <dbReference type="Rhea" id="RHEA:19413"/>
        <dbReference type="Rhea" id="RHEA-COMP:9668"/>
        <dbReference type="Rhea" id="RHEA-COMP:9699"/>
        <dbReference type="ChEBI" id="CHEBI:15378"/>
        <dbReference type="ChEBI" id="CHEBI:30616"/>
        <dbReference type="ChEBI" id="CHEBI:33019"/>
        <dbReference type="ChEBI" id="CHEBI:58095"/>
        <dbReference type="ChEBI" id="CHEBI:78442"/>
        <dbReference type="ChEBI" id="CHEBI:78531"/>
        <dbReference type="ChEBI" id="CHEBI:456215"/>
        <dbReference type="EC" id="6.1.1.20"/>
    </reaction>
</comment>
<feature type="binding site" evidence="15">
    <location>
        <position position="455"/>
    </location>
    <ligand>
        <name>Mg(2+)</name>
        <dbReference type="ChEBI" id="CHEBI:18420"/>
        <note>shared with alpha subunit</note>
    </ligand>
</feature>
<dbReference type="Gene3D" id="3.30.56.10">
    <property type="match status" value="2"/>
</dbReference>
<dbReference type="Pfam" id="PF03483">
    <property type="entry name" value="B3_4"/>
    <property type="match status" value="1"/>
</dbReference>
<dbReference type="GO" id="GO:0004826">
    <property type="term" value="F:phenylalanine-tRNA ligase activity"/>
    <property type="evidence" value="ECO:0007669"/>
    <property type="project" value="UniProtKB-UniRule"/>
</dbReference>
<feature type="binding site" evidence="15">
    <location>
        <position position="451"/>
    </location>
    <ligand>
        <name>Mg(2+)</name>
        <dbReference type="ChEBI" id="CHEBI:18420"/>
        <note>shared with alpha subunit</note>
    </ligand>
</feature>
<protein>
    <recommendedName>
        <fullName evidence="15">Phenylalanine--tRNA ligase beta subunit</fullName>
        <ecNumber evidence="15">6.1.1.20</ecNumber>
    </recommendedName>
    <alternativeName>
        <fullName evidence="15">Phenylalanyl-tRNA synthetase beta subunit</fullName>
        <shortName evidence="15">PheRS</shortName>
    </alternativeName>
</protein>
<dbReference type="GO" id="GO:0000049">
    <property type="term" value="F:tRNA binding"/>
    <property type="evidence" value="ECO:0007669"/>
    <property type="project" value="UniProtKB-UniRule"/>
</dbReference>
<keyword evidence="5 16" id="KW-0820">tRNA-binding</keyword>
<keyword evidence="6 15" id="KW-0436">Ligase</keyword>
<evidence type="ECO:0000256" key="3">
    <source>
        <dbReference type="ARBA" id="ARBA00011209"/>
    </source>
</evidence>
<dbReference type="SMART" id="SM00873">
    <property type="entry name" value="B3_4"/>
    <property type="match status" value="1"/>
</dbReference>
<keyword evidence="12 15" id="KW-0648">Protein biosynthesis</keyword>
<dbReference type="GO" id="GO:0009328">
    <property type="term" value="C:phenylalanine-tRNA ligase complex"/>
    <property type="evidence" value="ECO:0007669"/>
    <property type="project" value="TreeGrafter"/>
</dbReference>
<feature type="domain" description="B5" evidence="18">
    <location>
        <begin position="390"/>
        <end position="467"/>
    </location>
</feature>
<dbReference type="Pfam" id="PF17759">
    <property type="entry name" value="tRNA_synthFbeta"/>
    <property type="match status" value="1"/>
</dbReference>
<name>A0A448ZZ89_METSV</name>
<evidence type="ECO:0000256" key="9">
    <source>
        <dbReference type="ARBA" id="ARBA00022840"/>
    </source>
</evidence>
<comment type="similarity">
    <text evidence="2 15">Belongs to the phenylalanyl-tRNA synthetase beta subunit family. Type 1 subfamily.</text>
</comment>
<evidence type="ECO:0000256" key="6">
    <source>
        <dbReference type="ARBA" id="ARBA00022598"/>
    </source>
</evidence>
<dbReference type="HAMAP" id="MF_00283">
    <property type="entry name" value="Phe_tRNA_synth_beta1"/>
    <property type="match status" value="1"/>
</dbReference>
<dbReference type="GO" id="GO:0000287">
    <property type="term" value="F:magnesium ion binding"/>
    <property type="evidence" value="ECO:0007669"/>
    <property type="project" value="UniProtKB-UniRule"/>
</dbReference>
<reference evidence="19" key="1">
    <citation type="submission" date="2019-01" db="EMBL/GenBank/DDBJ databases">
        <authorList>
            <consortium name="Pathogen Informatics"/>
        </authorList>
    </citation>
    <scope>NUCLEOTIDE SEQUENCE [LARGE SCALE GENOMIC DNA]</scope>
    <source>
        <strain evidence="19">NCTC10113</strain>
    </source>
</reference>
<dbReference type="InterPro" id="IPR041616">
    <property type="entry name" value="PheRS_beta_core"/>
</dbReference>
<dbReference type="SMART" id="SM00874">
    <property type="entry name" value="B5"/>
    <property type="match status" value="1"/>
</dbReference>
<dbReference type="InterPro" id="IPR033714">
    <property type="entry name" value="tRNA_bind_bactPheRS"/>
</dbReference>
<evidence type="ECO:0000259" key="17">
    <source>
        <dbReference type="PROSITE" id="PS50886"/>
    </source>
</evidence>
<evidence type="ECO:0000259" key="18">
    <source>
        <dbReference type="PROSITE" id="PS51483"/>
    </source>
</evidence>
<gene>
    <name evidence="19" type="primary">pheT_3</name>
    <name evidence="15" type="synonym">pheT</name>
    <name evidence="19" type="ORF">NCTC10113_01452</name>
</gene>
<dbReference type="Pfam" id="PF01588">
    <property type="entry name" value="tRNA_bind"/>
    <property type="match status" value="1"/>
</dbReference>
<sequence length="726" mass="83231">MIFSYQRLLKEANLANVSIEQIIDAINSIGFEVESFSKFINTQGVEFGHVLKTYKNPNADRLTVCEIEFANNVHRTIQTTATNVKEDDYLMVFVPGSVTNENLKIQARTMQGIISEGMLVGLSEIGIPYEFAPEKFNDQIFTFGKVDLNLDPMKYFEIDDYLIDVTILSNRADAMCYLIFAKELAAYFNSKINEIKPTDGLLESTINVKKQLVKTNSLSYVEALNKDISLSIQDQFFLWKHKIKTFDNAVDLTNLTLLYAGVPCHVYSDKDLKSNEFSTALVSNKVTILGNKEIQLDNNLVVKNGDDIVSIAQVIGLENYSDIDNAKKLVFELGSFDLKEIRKSAKTLKLETNASQRGSREISGGQIILAYNYLSTKFKLHSQLINKPKIKSQTIFLDDKQINQYAGFNITKTDKFKNTLKQLEILGFKFYNKMHEITFPSYRYDLFGMQDLIEEIFRFYGYNNFSEKKTSADVFLINDNEKYQEIANKFVAKKYTNCRTFTLTNPSKNIFNPFNFEHTIKVLNSKNFEHTEIRNSMIFSLYDVMLHNKKQGIEKTSFYEIGMINNVTNVLSLCSNEKSFDEICTDIISLTNKKLDFKKSNLDIFNPNSAALIYLNEKLVGYVANLNPSYLKTEAIFAEIMLDELSSKNIIYKPYKKDPLKSRDVTFNIKQGESIEHIMQQMSLVKGIYEIKVKDVYKKDDGTGNVTISVILEDWATKKFDSLFNK</sequence>
<dbReference type="InterPro" id="IPR002547">
    <property type="entry name" value="tRNA-bd_dom"/>
</dbReference>
<comment type="cofactor">
    <cofactor evidence="15">
        <name>Mg(2+)</name>
        <dbReference type="ChEBI" id="CHEBI:18420"/>
    </cofactor>
    <text evidence="15">Binds 2 magnesium ions per tetramer.</text>
</comment>
<evidence type="ECO:0000256" key="12">
    <source>
        <dbReference type="ARBA" id="ARBA00022917"/>
    </source>
</evidence>
<dbReference type="InterPro" id="IPR020825">
    <property type="entry name" value="Phe-tRNA_synthase-like_B3/B4"/>
</dbReference>
<evidence type="ECO:0000256" key="2">
    <source>
        <dbReference type="ARBA" id="ARBA00008653"/>
    </source>
</evidence>
<evidence type="ECO:0000256" key="10">
    <source>
        <dbReference type="ARBA" id="ARBA00022842"/>
    </source>
</evidence>
<dbReference type="PANTHER" id="PTHR10947">
    <property type="entry name" value="PHENYLALANYL-TRNA SYNTHETASE BETA CHAIN AND LEUCINE-RICH REPEAT-CONTAINING PROTEIN 47"/>
    <property type="match status" value="1"/>
</dbReference>
<feature type="binding site" evidence="15">
    <location>
        <position position="445"/>
    </location>
    <ligand>
        <name>Mg(2+)</name>
        <dbReference type="ChEBI" id="CHEBI:18420"/>
        <note>shared with alpha subunit</note>
    </ligand>
</feature>
<dbReference type="PROSITE" id="PS51483">
    <property type="entry name" value="B5"/>
    <property type="match status" value="1"/>
</dbReference>
<keyword evidence="7 15" id="KW-0479">Metal-binding</keyword>
<dbReference type="Gene3D" id="3.30.930.10">
    <property type="entry name" value="Bira Bifunctional Protein, Domain 2"/>
    <property type="match status" value="1"/>
</dbReference>
<accession>A0A448ZZ89</accession>
<organism evidence="19">
    <name type="scientific">Metamycoplasma salivarium</name>
    <name type="common">Mycoplasma salivarium</name>
    <dbReference type="NCBI Taxonomy" id="2124"/>
    <lineage>
        <taxon>Bacteria</taxon>
        <taxon>Bacillati</taxon>
        <taxon>Mycoplasmatota</taxon>
        <taxon>Mycoplasmoidales</taxon>
        <taxon>Metamycoplasmataceae</taxon>
        <taxon>Metamycoplasma</taxon>
    </lineage>
</organism>
<comment type="subunit">
    <text evidence="3 15">Tetramer of two alpha and two beta subunits.</text>
</comment>
<keyword evidence="11 16" id="KW-0694">RNA-binding</keyword>
<dbReference type="Gene3D" id="3.50.40.10">
    <property type="entry name" value="Phenylalanyl-trna Synthetase, Chain B, domain 3"/>
    <property type="match status" value="1"/>
</dbReference>
<evidence type="ECO:0000256" key="7">
    <source>
        <dbReference type="ARBA" id="ARBA00022723"/>
    </source>
</evidence>
<dbReference type="InterPro" id="IPR004532">
    <property type="entry name" value="Phe-tRNA-ligase_IIc_bsu_bact"/>
</dbReference>
<evidence type="ECO:0000256" key="15">
    <source>
        <dbReference type="HAMAP-Rule" id="MF_00283"/>
    </source>
</evidence>